<dbReference type="EMBL" id="NETL01000027">
    <property type="protein sequence ID" value="OTN64561.1"/>
    <property type="molecule type" value="Genomic_DNA"/>
</dbReference>
<dbReference type="GO" id="GO:0005634">
    <property type="term" value="C:nucleus"/>
    <property type="evidence" value="ECO:0007669"/>
    <property type="project" value="TreeGrafter"/>
</dbReference>
<dbReference type="VEuPathDB" id="PlasmoDB:PKNOH_S130189600"/>
<sequence length="371" mass="43268">MRALTAKYHVLTKNIFESNPTRRRKVEQRGLKKFLFTSFIFFCSPSMEKVIGTHSGRFHTDEILATVMLKFLPEYKDAKIIRTRDQQKLDKCDVVVDVGGVYNHEKKRYDHHQKEFSGTLDDKHDIRLSSAGLIYKHYGKEVFRKGFGITDEEKVNTLYDKVYSAFIESVDALDNGINQYEGVAKYQINTNLQHRVNRFNPNFLEEETDVDADERFMSAAKIVKEEFVHFVDYYSNVWYAAKSITLEAVKDRFNFHPSGRVIFLNRHCPYNDHVYDIEEQLNIKDEIFFCIYHDRYQECRCGTISKKNESFAIRLPFPKSFRGLQGEELEKVSNIPGLSFVHYSGFTSGGKNVDCLLKLVEATLKENNISF</sequence>
<dbReference type="AlphaFoldDB" id="A0A1Y3DHY3"/>
<dbReference type="PANTHER" id="PTHR11215:SF1">
    <property type="entry name" value="MYG1 EXONUCLEASE"/>
    <property type="match status" value="1"/>
</dbReference>
<reference evidence="2 3" key="1">
    <citation type="submission" date="2017-05" db="EMBL/GenBank/DDBJ databases">
        <title>PacBio assembly of a Plasmodium knowlesi genome sequence with Hi-C correction and manual annotation of the SICAvar gene family.</title>
        <authorList>
            <person name="Lapp S.A."/>
            <person name="Geraldo J.A."/>
            <person name="Chien J.-T."/>
            <person name="Ay F."/>
            <person name="Pakala S.B."/>
            <person name="Batugedara G."/>
            <person name="Humphrey J.C."/>
            <person name="Debarry J.D."/>
            <person name="Le Roch K.G."/>
            <person name="Galinski M.R."/>
            <person name="Kissinger J.C."/>
        </authorList>
    </citation>
    <scope>NUCLEOTIDE SEQUENCE [LARGE SCALE GENOMIC DNA]</scope>
    <source>
        <strain evidence="3">Malayan Strain Pk1 (A+)</strain>
    </source>
</reference>
<comment type="similarity">
    <text evidence="1">Belongs to the MYG1 family.</text>
</comment>
<protein>
    <submittedName>
        <fullName evidence="2">Uncharacterized protein</fullName>
    </submittedName>
</protein>
<dbReference type="InterPro" id="IPR003226">
    <property type="entry name" value="MYG1_exonuclease"/>
</dbReference>
<comment type="caution">
    <text evidence="2">The sequence shown here is derived from an EMBL/GenBank/DDBJ whole genome shotgun (WGS) entry which is preliminary data.</text>
</comment>
<dbReference type="Pfam" id="PF03690">
    <property type="entry name" value="MYG1_exonuc"/>
    <property type="match status" value="1"/>
</dbReference>
<organism evidence="2 3">
    <name type="scientific">Plasmodium knowlesi</name>
    <dbReference type="NCBI Taxonomy" id="5850"/>
    <lineage>
        <taxon>Eukaryota</taxon>
        <taxon>Sar</taxon>
        <taxon>Alveolata</taxon>
        <taxon>Apicomplexa</taxon>
        <taxon>Aconoidasida</taxon>
        <taxon>Haemosporida</taxon>
        <taxon>Plasmodiidae</taxon>
        <taxon>Plasmodium</taxon>
        <taxon>Plasmodium (Plasmodium)</taxon>
    </lineage>
</organism>
<dbReference type="Proteomes" id="UP000195012">
    <property type="component" value="Unassembled WGS sequence"/>
</dbReference>
<proteinExistence type="inferred from homology"/>
<dbReference type="OMA" id="FHCDEVV"/>
<dbReference type="VEuPathDB" id="PlasmoDB:PKNH_1123100"/>
<gene>
    <name evidence="2" type="ORF">PKNOH_S130189600</name>
</gene>
<dbReference type="GO" id="GO:0005737">
    <property type="term" value="C:cytoplasm"/>
    <property type="evidence" value="ECO:0007669"/>
    <property type="project" value="TreeGrafter"/>
</dbReference>
<evidence type="ECO:0000313" key="3">
    <source>
        <dbReference type="Proteomes" id="UP000195012"/>
    </source>
</evidence>
<name>A0A1Y3DHY3_PLAKN</name>
<dbReference type="VEuPathDB" id="PlasmoDB:PKA1H_110028600"/>
<dbReference type="PANTHER" id="PTHR11215">
    <property type="entry name" value="METAL DEPENDENT HYDROLASE - RELATED"/>
    <property type="match status" value="1"/>
</dbReference>
<evidence type="ECO:0000256" key="1">
    <source>
        <dbReference type="ARBA" id="ARBA00010105"/>
    </source>
</evidence>
<evidence type="ECO:0000313" key="2">
    <source>
        <dbReference type="EMBL" id="OTN64561.1"/>
    </source>
</evidence>
<dbReference type="eggNOG" id="KOG2948">
    <property type="taxonomic scope" value="Eukaryota"/>
</dbReference>
<accession>A0A1Y3DHY3</accession>
<dbReference type="OrthoDB" id="10265310at2759"/>